<protein>
    <submittedName>
        <fullName evidence="1">Uncharacterized protein</fullName>
    </submittedName>
</protein>
<reference evidence="1" key="1">
    <citation type="submission" date="2023-04" db="EMBL/GenBank/DDBJ databases">
        <title>A chromosome-level genome assembly of the parasitoid wasp Eretmocerus hayati.</title>
        <authorList>
            <person name="Zhong Y."/>
            <person name="Liu S."/>
            <person name="Liu Y."/>
        </authorList>
    </citation>
    <scope>NUCLEOTIDE SEQUENCE</scope>
    <source>
        <strain evidence="1">ZJU_SS_LIU_2023</strain>
    </source>
</reference>
<gene>
    <name evidence="1" type="ORF">QAD02_004318</name>
</gene>
<dbReference type="Proteomes" id="UP001239111">
    <property type="component" value="Chromosome 3"/>
</dbReference>
<evidence type="ECO:0000313" key="2">
    <source>
        <dbReference type="Proteomes" id="UP001239111"/>
    </source>
</evidence>
<organism evidence="1 2">
    <name type="scientific">Eretmocerus hayati</name>
    <dbReference type="NCBI Taxonomy" id="131215"/>
    <lineage>
        <taxon>Eukaryota</taxon>
        <taxon>Metazoa</taxon>
        <taxon>Ecdysozoa</taxon>
        <taxon>Arthropoda</taxon>
        <taxon>Hexapoda</taxon>
        <taxon>Insecta</taxon>
        <taxon>Pterygota</taxon>
        <taxon>Neoptera</taxon>
        <taxon>Endopterygota</taxon>
        <taxon>Hymenoptera</taxon>
        <taxon>Apocrita</taxon>
        <taxon>Proctotrupomorpha</taxon>
        <taxon>Chalcidoidea</taxon>
        <taxon>Aphelinidae</taxon>
        <taxon>Aphelininae</taxon>
        <taxon>Eretmocerus</taxon>
    </lineage>
</organism>
<evidence type="ECO:0000313" key="1">
    <source>
        <dbReference type="EMBL" id="KAJ8673057.1"/>
    </source>
</evidence>
<comment type="caution">
    <text evidence="1">The sequence shown here is derived from an EMBL/GenBank/DDBJ whole genome shotgun (WGS) entry which is preliminary data.</text>
</comment>
<accession>A0ACC2NPK7</accession>
<sequence length="703" mass="78695">MNQLKHIMGSLPRHVPSNPVAAPSGCPASTERFLLQGGKNYLRPGYPKSVHSSSFCEGGPIKNHRAMVDAQQALLHRKPPLAMLHSRNSSIVSRQPVSTFEGSLKNFTSSTEPNAKASKKTIKTDASKSEKLQVQSSNSNASQTRSYAQMIADYSDAMCAKSVVSTLTRFERPKFGKTSNTKSPVLNESPKRNYFTRQNVKVIKDESNMKMQRDLDLVCGPGENLPPEWVSQHQQQCSPRKRKLNSINIMFDEVVSTSNGGTEKLRIVTSDDKIEIQIPISTREYQQLQQKLSKLHSGTKVQGNFSSHQAKTKVLTSDQKETKDSGEQTSKVSQSSTKQSNKLFHPTRNKVLPWWASPPKTQFEPKEAKPEKSKILASSDKPPEDSKGDGDKPKKDDGTTEEKKPVVKIRRKKKLSSIAKVKKHLEIELEEKKKEKQEQPLKKKEKENENQQKKKDTEDGGGEGPPKSARDKQSTATIKMSSDKADKPAQLTNERKREPPMLDQGDGVRSPVIRPIEKLEESTLVDYSIQLPGQKSKSRRMSLPELKKTTSTPLSRPQQPRRSGIPLKVPPSEALLRTHQKELRESLALAKPQSQGEPSGEDGNGAVSPGDSSQDHQTGTGEETKCQEEDSGEGSTLTPQRIEQIMAQRREFLGKLGLDWNTLEAKLNRPDSESSLEDRIENELVYSTYLHRFHTRRREPLIK</sequence>
<dbReference type="EMBL" id="CM056743">
    <property type="protein sequence ID" value="KAJ8673057.1"/>
    <property type="molecule type" value="Genomic_DNA"/>
</dbReference>
<keyword evidence="2" id="KW-1185">Reference proteome</keyword>
<name>A0ACC2NPK7_9HYME</name>
<proteinExistence type="predicted"/>